<evidence type="ECO:0000256" key="1">
    <source>
        <dbReference type="ARBA" id="ARBA00006432"/>
    </source>
</evidence>
<feature type="domain" description="AMP-binding enzyme C-terminal" evidence="4">
    <location>
        <begin position="425"/>
        <end position="497"/>
    </location>
</feature>
<gene>
    <name evidence="5" type="ORF">CE154_005690</name>
</gene>
<dbReference type="PANTHER" id="PTHR43767">
    <property type="entry name" value="LONG-CHAIN-FATTY-ACID--COA LIGASE"/>
    <property type="match status" value="1"/>
</dbReference>
<sequence length="514" mass="56644">MHLIDFFDYGVGHDPVAECLVEGDLRMSYAQVDEWTHRIAWALADQGIGPQGRVAVLSPNNVWGYIAILGTQRARAVWVPLTARASVDEIIAHLRRTQSEWLLYHSEFDGAITRIVAEVPSLRGIVCVDQATGPHGGLAQWTASRAGQLFPLPDSDMRDAIFRITSSGGTTGAPKAVIQTQIGVEANMATFMAIAHDPLPRYLLCNPMTHAAGIVSFHVLARGGTVHILRTPELDKVVDLIETERITALMLTPTSIYSLLGKPDIRNRDFTSLRHFIFGAAPMATEKLREAIEVFGPVMMQIYGQTEASTALAAMLPHEYARFAADPSLLHRLASCGRATPFTRLGIMSSTGELLPRGERGELVVRGGMVMQGYWNEQELDTGASKFGWHHTGDIAYEDEEGYFYIVDRVRDLIISGGFNIFPSEVEQVVWSHPAVQDCAVIGVPDEKWGEAVKAVVELKPGASATGEEIMALCKEKLGSVKAPKTVEFWDELPRSPLKKVLKKEIRQRYWSAS</sequence>
<dbReference type="AlphaFoldDB" id="A0A3R7LH79"/>
<dbReference type="InterPro" id="IPR042099">
    <property type="entry name" value="ANL_N_sf"/>
</dbReference>
<evidence type="ECO:0000256" key="2">
    <source>
        <dbReference type="ARBA" id="ARBA00022598"/>
    </source>
</evidence>
<evidence type="ECO:0000313" key="5">
    <source>
        <dbReference type="EMBL" id="RKJ99233.1"/>
    </source>
</evidence>
<name>A0A3R7LH79_9BURK</name>
<proteinExistence type="inferred from homology"/>
<dbReference type="SUPFAM" id="SSF56801">
    <property type="entry name" value="Acetyl-CoA synthetase-like"/>
    <property type="match status" value="1"/>
</dbReference>
<dbReference type="Gene3D" id="3.30.300.30">
    <property type="match status" value="1"/>
</dbReference>
<reference evidence="5 6" key="1">
    <citation type="submission" date="2018-09" db="EMBL/GenBank/DDBJ databases">
        <title>Genome comparison of Alicycliphilus sp. BQ1, a polyurethanolytic bacterium, with its closest phylogenetic relatives Alicycliphilus denitrificans BC and K601, unable to attack polyurethane.</title>
        <authorList>
            <person name="Loza-Tavera H."/>
            <person name="Lozano L."/>
            <person name="Cevallos M."/>
            <person name="Maya-Lucas O."/>
            <person name="Garcia-Mena J."/>
            <person name="Hernandez J."/>
        </authorList>
    </citation>
    <scope>NUCLEOTIDE SEQUENCE [LARGE SCALE GENOMIC DNA]</scope>
    <source>
        <strain evidence="5 6">BQ1</strain>
    </source>
</reference>
<dbReference type="Pfam" id="PF13193">
    <property type="entry name" value="AMP-binding_C"/>
    <property type="match status" value="1"/>
</dbReference>
<evidence type="ECO:0000259" key="3">
    <source>
        <dbReference type="Pfam" id="PF00501"/>
    </source>
</evidence>
<dbReference type="PANTHER" id="PTHR43767:SF7">
    <property type="entry name" value="MEDIUM_LONG-CHAIN-FATTY-ACID--COA LIGASE FADD8"/>
    <property type="match status" value="1"/>
</dbReference>
<evidence type="ECO:0000313" key="6">
    <source>
        <dbReference type="Proteomes" id="UP000216225"/>
    </source>
</evidence>
<accession>A0A3R7LH79</accession>
<protein>
    <submittedName>
        <fullName evidence="5">O-succinylbenzoate--CoA ligase</fullName>
    </submittedName>
</protein>
<dbReference type="FunFam" id="3.30.300.30:FF:000008">
    <property type="entry name" value="2,3-dihydroxybenzoate-AMP ligase"/>
    <property type="match status" value="1"/>
</dbReference>
<dbReference type="EMBL" id="NKDB02000001">
    <property type="protein sequence ID" value="RKJ99233.1"/>
    <property type="molecule type" value="Genomic_DNA"/>
</dbReference>
<dbReference type="InterPro" id="IPR050237">
    <property type="entry name" value="ATP-dep_AMP-bd_enzyme"/>
</dbReference>
<dbReference type="InterPro" id="IPR025110">
    <property type="entry name" value="AMP-bd_C"/>
</dbReference>
<dbReference type="Pfam" id="PF00501">
    <property type="entry name" value="AMP-binding"/>
    <property type="match status" value="1"/>
</dbReference>
<dbReference type="Gene3D" id="3.40.50.12780">
    <property type="entry name" value="N-terminal domain of ligase-like"/>
    <property type="match status" value="1"/>
</dbReference>
<dbReference type="InterPro" id="IPR000873">
    <property type="entry name" value="AMP-dep_synth/lig_dom"/>
</dbReference>
<feature type="domain" description="AMP-dependent synthetase/ligase" evidence="3">
    <location>
        <begin position="14"/>
        <end position="375"/>
    </location>
</feature>
<organism evidence="5 6">
    <name type="scientific">Alicycliphilus denitrificans</name>
    <dbReference type="NCBI Taxonomy" id="179636"/>
    <lineage>
        <taxon>Bacteria</taxon>
        <taxon>Pseudomonadati</taxon>
        <taxon>Pseudomonadota</taxon>
        <taxon>Betaproteobacteria</taxon>
        <taxon>Burkholderiales</taxon>
        <taxon>Comamonadaceae</taxon>
        <taxon>Alicycliphilus</taxon>
    </lineage>
</organism>
<keyword evidence="2 5" id="KW-0436">Ligase</keyword>
<comment type="caution">
    <text evidence="5">The sequence shown here is derived from an EMBL/GenBank/DDBJ whole genome shotgun (WGS) entry which is preliminary data.</text>
</comment>
<dbReference type="GO" id="GO:0016877">
    <property type="term" value="F:ligase activity, forming carbon-sulfur bonds"/>
    <property type="evidence" value="ECO:0007669"/>
    <property type="project" value="UniProtKB-ARBA"/>
</dbReference>
<dbReference type="Proteomes" id="UP000216225">
    <property type="component" value="Unassembled WGS sequence"/>
</dbReference>
<evidence type="ECO:0000259" key="4">
    <source>
        <dbReference type="Pfam" id="PF13193"/>
    </source>
</evidence>
<dbReference type="InterPro" id="IPR045851">
    <property type="entry name" value="AMP-bd_C_sf"/>
</dbReference>
<dbReference type="RefSeq" id="WP_094435927.1">
    <property type="nucleotide sequence ID" value="NZ_NKDB02000001.1"/>
</dbReference>
<comment type="similarity">
    <text evidence="1">Belongs to the ATP-dependent AMP-binding enzyme family.</text>
</comment>